<evidence type="ECO:0000313" key="14">
    <source>
        <dbReference type="Proteomes" id="UP000321606"/>
    </source>
</evidence>
<feature type="repeat" description="Lumazine-binding" evidence="11">
    <location>
        <begin position="1"/>
        <end position="96"/>
    </location>
</feature>
<dbReference type="EMBL" id="AP019822">
    <property type="protein sequence ID" value="BBM37052.1"/>
    <property type="molecule type" value="Genomic_DNA"/>
</dbReference>
<dbReference type="NCBIfam" id="NF006767">
    <property type="entry name" value="PRK09289.1"/>
    <property type="match status" value="1"/>
</dbReference>
<comment type="subunit">
    <text evidence="4">Homotrimer.</text>
</comment>
<evidence type="ECO:0000256" key="11">
    <source>
        <dbReference type="PROSITE-ProRule" id="PRU00524"/>
    </source>
</evidence>
<organism evidence="13 14">
    <name type="scientific">Pseudoleptotrichia goodfellowii</name>
    <dbReference type="NCBI Taxonomy" id="157692"/>
    <lineage>
        <taxon>Bacteria</taxon>
        <taxon>Fusobacteriati</taxon>
        <taxon>Fusobacteriota</taxon>
        <taxon>Fusobacteriia</taxon>
        <taxon>Fusobacteriales</taxon>
        <taxon>Leptotrichiaceae</taxon>
        <taxon>Pseudoleptotrichia</taxon>
    </lineage>
</organism>
<protein>
    <recommendedName>
        <fullName evidence="6 10">Riboflavin synthase</fullName>
        <ecNumber evidence="5 10">2.5.1.9</ecNumber>
    </recommendedName>
</protein>
<dbReference type="InterPro" id="IPR001783">
    <property type="entry name" value="Lumazine-bd"/>
</dbReference>
<dbReference type="Gene3D" id="2.40.30.20">
    <property type="match status" value="2"/>
</dbReference>
<dbReference type="InterPro" id="IPR026017">
    <property type="entry name" value="Lumazine-bd_dom"/>
</dbReference>
<dbReference type="FunFam" id="2.40.30.20:FF:000003">
    <property type="entry name" value="Riboflavin synthase, alpha subunit"/>
    <property type="match status" value="1"/>
</dbReference>
<dbReference type="EC" id="2.5.1.9" evidence="5 10"/>
<dbReference type="PIRSF" id="PIRSF000498">
    <property type="entry name" value="Riboflavin_syn_A"/>
    <property type="match status" value="1"/>
</dbReference>
<dbReference type="Pfam" id="PF00677">
    <property type="entry name" value="Lum_binding"/>
    <property type="match status" value="2"/>
</dbReference>
<dbReference type="STRING" id="714315.GCA_000516535_02001"/>
<keyword evidence="9" id="KW-0677">Repeat</keyword>
<dbReference type="PANTHER" id="PTHR21098">
    <property type="entry name" value="RIBOFLAVIN SYNTHASE ALPHA CHAIN"/>
    <property type="match status" value="1"/>
</dbReference>
<evidence type="ECO:0000313" key="13">
    <source>
        <dbReference type="EMBL" id="BBM37052.1"/>
    </source>
</evidence>
<dbReference type="PANTHER" id="PTHR21098:SF12">
    <property type="entry name" value="RIBOFLAVIN SYNTHASE"/>
    <property type="match status" value="1"/>
</dbReference>
<feature type="domain" description="Lumazine-binding" evidence="12">
    <location>
        <begin position="97"/>
        <end position="198"/>
    </location>
</feature>
<dbReference type="InterPro" id="IPR017938">
    <property type="entry name" value="Riboflavin_synthase-like_b-brl"/>
</dbReference>
<name>A0A510JCM8_9FUSO</name>
<dbReference type="NCBIfam" id="TIGR00187">
    <property type="entry name" value="ribE"/>
    <property type="match status" value="1"/>
</dbReference>
<dbReference type="PROSITE" id="PS51177">
    <property type="entry name" value="LUMAZINE_BIND"/>
    <property type="match status" value="2"/>
</dbReference>
<evidence type="ECO:0000256" key="2">
    <source>
        <dbReference type="ARBA" id="ARBA00002803"/>
    </source>
</evidence>
<dbReference type="FunFam" id="2.40.30.20:FF:000004">
    <property type="entry name" value="Riboflavin synthase, alpha subunit"/>
    <property type="match status" value="1"/>
</dbReference>
<feature type="domain" description="Lumazine-binding" evidence="12">
    <location>
        <begin position="1"/>
        <end position="96"/>
    </location>
</feature>
<sequence>MFTGLIEGPGEVINVLKKPLGMEITIKGNNVAEKVERGDSIAVNGVCLTVTSFSKNTFTADVMFETIKRSGLKRLKTGEKVNLEKSVTLSTFLGGHLVMGDVDCEAEILSIISKGIAKIYVFYLEEKDKKYMQYIVEKGRITIDGASLTVIDVNDEKRTFSVSLIPHTIKNIILGGKKSGDFVNVETDLFGKYVEKILKFSEYEKEQNRKSKITPEFLRENGF</sequence>
<evidence type="ECO:0000256" key="9">
    <source>
        <dbReference type="ARBA" id="ARBA00022737"/>
    </source>
</evidence>
<dbReference type="GO" id="GO:0009231">
    <property type="term" value="P:riboflavin biosynthetic process"/>
    <property type="evidence" value="ECO:0007669"/>
    <property type="project" value="UniProtKB-KW"/>
</dbReference>
<evidence type="ECO:0000256" key="4">
    <source>
        <dbReference type="ARBA" id="ARBA00011233"/>
    </source>
</evidence>
<gene>
    <name evidence="13" type="ORF">JCM16774_2004</name>
</gene>
<keyword evidence="8" id="KW-0808">Transferase</keyword>
<evidence type="ECO:0000256" key="7">
    <source>
        <dbReference type="ARBA" id="ARBA00022619"/>
    </source>
</evidence>
<feature type="repeat" description="Lumazine-binding" evidence="11">
    <location>
        <begin position="97"/>
        <end position="198"/>
    </location>
</feature>
<proteinExistence type="predicted"/>
<evidence type="ECO:0000256" key="10">
    <source>
        <dbReference type="NCBIfam" id="TIGR00187"/>
    </source>
</evidence>
<comment type="catalytic activity">
    <reaction evidence="1">
        <text>2 6,7-dimethyl-8-(1-D-ribityl)lumazine + H(+) = 5-amino-6-(D-ribitylamino)uracil + riboflavin</text>
        <dbReference type="Rhea" id="RHEA:20772"/>
        <dbReference type="ChEBI" id="CHEBI:15378"/>
        <dbReference type="ChEBI" id="CHEBI:15934"/>
        <dbReference type="ChEBI" id="CHEBI:57986"/>
        <dbReference type="ChEBI" id="CHEBI:58201"/>
        <dbReference type="EC" id="2.5.1.9"/>
    </reaction>
</comment>
<comment type="pathway">
    <text evidence="3">Cofactor biosynthesis; riboflavin biosynthesis; riboflavin from 2-hydroxy-3-oxobutyl phosphate and 5-amino-6-(D-ribitylamino)uracil: step 2/2.</text>
</comment>
<dbReference type="GO" id="GO:0004746">
    <property type="term" value="F:riboflavin synthase activity"/>
    <property type="evidence" value="ECO:0007669"/>
    <property type="project" value="UniProtKB-UniRule"/>
</dbReference>
<dbReference type="CDD" id="cd00402">
    <property type="entry name" value="Riboflavin_synthase_like"/>
    <property type="match status" value="1"/>
</dbReference>
<comment type="function">
    <text evidence="2">Catalyzes the dismutation of two molecules of 6,7-dimethyl-8-ribityllumazine, resulting in the formation of riboflavin and 5-amino-6-(D-ribitylamino)uracil.</text>
</comment>
<dbReference type="Proteomes" id="UP000321606">
    <property type="component" value="Chromosome"/>
</dbReference>
<reference evidence="13 14" key="1">
    <citation type="submission" date="2019-07" db="EMBL/GenBank/DDBJ databases">
        <title>Complete Genome Sequence of Leptotrichia goodfellowii Strain JCM 16774.</title>
        <authorList>
            <person name="Watanabe S."/>
            <person name="Cui L."/>
        </authorList>
    </citation>
    <scope>NUCLEOTIDE SEQUENCE [LARGE SCALE GENOMIC DNA]</scope>
    <source>
        <strain evidence="13 14">JCM16774</strain>
    </source>
</reference>
<dbReference type="RefSeq" id="WP_026738179.1">
    <property type="nucleotide sequence ID" value="NZ_AP019822.1"/>
</dbReference>
<keyword evidence="7" id="KW-0686">Riboflavin biosynthesis</keyword>
<evidence type="ECO:0000256" key="1">
    <source>
        <dbReference type="ARBA" id="ARBA00000968"/>
    </source>
</evidence>
<accession>A0A510JCM8</accession>
<evidence type="ECO:0000259" key="12">
    <source>
        <dbReference type="PROSITE" id="PS51177"/>
    </source>
</evidence>
<evidence type="ECO:0000256" key="6">
    <source>
        <dbReference type="ARBA" id="ARBA00013950"/>
    </source>
</evidence>
<dbReference type="OrthoDB" id="9788537at2"/>
<evidence type="ECO:0000256" key="5">
    <source>
        <dbReference type="ARBA" id="ARBA00012827"/>
    </source>
</evidence>
<evidence type="ECO:0000256" key="8">
    <source>
        <dbReference type="ARBA" id="ARBA00022679"/>
    </source>
</evidence>
<dbReference type="SUPFAM" id="SSF63380">
    <property type="entry name" value="Riboflavin synthase domain-like"/>
    <property type="match status" value="2"/>
</dbReference>
<dbReference type="InterPro" id="IPR023366">
    <property type="entry name" value="ATP_synth_asu-like_sf"/>
</dbReference>
<dbReference type="AlphaFoldDB" id="A0A510JCM8"/>
<dbReference type="KEGG" id="lgo:JCM16774_2004"/>
<evidence type="ECO:0000256" key="3">
    <source>
        <dbReference type="ARBA" id="ARBA00004887"/>
    </source>
</evidence>